<dbReference type="Proteomes" id="UP000516361">
    <property type="component" value="Chromosome"/>
</dbReference>
<dbReference type="EMBL" id="AP018712">
    <property type="protein sequence ID" value="BBE32096.1"/>
    <property type="molecule type" value="Genomic_DNA"/>
</dbReference>
<sequence length="527" mass="59702">MKKAFLILMFSILSLIVYSMTIEEVRSQKQLDGVEFEGIVTVEPGLYDINHIFLQDETGGVDIYTKSIDLTKMNIKRGYKVKVNGYVWEHKGNLEIVVDPDNPKNKIEIISKEKKIINPISVKTDDINKEKYEGKLIKVSGKITKIEGQDFLMDDGSGEGMVWIREGTGIDTTIFRKGIKIEVTGIQGQYLSKRELWPRDKKDIIAEDLYPPKVRYYSMEDDKTVLVMFNEPILRNLKANKTVRILKNSVEKVEYLTDSIIKITAKNPINNQKIIFRLLQDLNGNKLNMSSISVSYEKNKKIKNVLFDAAHAQKAGNADWVTDGAFSDFGDKVKELGMNFYSEKLKITKELLEFFGILILPEPNAPYTKEEINAIINFVKNGGGIFIISDHGHSDRNGNGWDSVRIFNEFVDKFGFEFVGDNLEEAPLAHILSDEITKGIKKIGLWNGSSIKVLKKDVKVLIRTSENKPFMIKTNFEKGSVIAIGDSSPFDDGTGDAGDMLHNGWKWGDDSKLAENVLKYIFNELNK</sequence>
<dbReference type="InterPro" id="IPR029062">
    <property type="entry name" value="Class_I_gatase-like"/>
</dbReference>
<dbReference type="RefSeq" id="WP_190614951.1">
    <property type="nucleotide sequence ID" value="NZ_AP018712.1"/>
</dbReference>
<evidence type="ECO:0000313" key="2">
    <source>
        <dbReference type="Proteomes" id="UP000516361"/>
    </source>
</evidence>
<keyword evidence="2" id="KW-1185">Reference proteome</keyword>
<dbReference type="AlphaFoldDB" id="A0A7G1G9C6"/>
<dbReference type="SUPFAM" id="SSF52317">
    <property type="entry name" value="Class I glutamine amidotransferase-like"/>
    <property type="match status" value="1"/>
</dbReference>
<dbReference type="Gene3D" id="3.40.50.880">
    <property type="match status" value="1"/>
</dbReference>
<evidence type="ECO:0000313" key="1">
    <source>
        <dbReference type="EMBL" id="BBE32096.1"/>
    </source>
</evidence>
<name>A0A7G1G9C6_9BACT</name>
<dbReference type="InParanoid" id="A0A7G1G9C6"/>
<protein>
    <recommendedName>
        <fullName evidence="3">DNA-binding protein</fullName>
    </recommendedName>
</protein>
<reference evidence="1 2" key="1">
    <citation type="submission" date="2018-06" db="EMBL/GenBank/DDBJ databases">
        <title>Genome sequencing of Oceanotoga sp. sy52.</title>
        <authorList>
            <person name="Mori K."/>
        </authorList>
    </citation>
    <scope>NUCLEOTIDE SEQUENCE [LARGE SCALE GENOMIC DNA]</scope>
    <source>
        <strain evidence="2">sy52</strain>
    </source>
</reference>
<proteinExistence type="predicted"/>
<gene>
    <name evidence="1" type="ORF">OSSY52_22370</name>
</gene>
<accession>A0A7G1G9C6</accession>
<organism evidence="1 2">
    <name type="scientific">Tepiditoga spiralis</name>
    <dbReference type="NCBI Taxonomy" id="2108365"/>
    <lineage>
        <taxon>Bacteria</taxon>
        <taxon>Thermotogati</taxon>
        <taxon>Thermotogota</taxon>
        <taxon>Thermotogae</taxon>
        <taxon>Petrotogales</taxon>
        <taxon>Petrotogaceae</taxon>
        <taxon>Tepiditoga</taxon>
    </lineage>
</organism>
<evidence type="ECO:0008006" key="3">
    <source>
        <dbReference type="Google" id="ProtNLM"/>
    </source>
</evidence>
<dbReference type="KEGG" id="ocy:OSSY52_22370"/>